<dbReference type="Proteomes" id="UP001329915">
    <property type="component" value="Chromosome"/>
</dbReference>
<evidence type="ECO:0000256" key="1">
    <source>
        <dbReference type="SAM" id="Phobius"/>
    </source>
</evidence>
<accession>A0AAU0ULQ1</accession>
<keyword evidence="1" id="KW-0472">Membrane</keyword>
<name>A0AAU0ULQ1_9FIRM</name>
<organism evidence="2 3">
    <name type="scientific">Metallumcola ferriviriculae</name>
    <dbReference type="NCBI Taxonomy" id="3039180"/>
    <lineage>
        <taxon>Bacteria</taxon>
        <taxon>Bacillati</taxon>
        <taxon>Bacillota</taxon>
        <taxon>Clostridia</taxon>
        <taxon>Neomoorellales</taxon>
        <taxon>Desulfitibacteraceae</taxon>
        <taxon>Metallumcola</taxon>
    </lineage>
</organism>
<reference evidence="2 3" key="1">
    <citation type="submission" date="2023-04" db="EMBL/GenBank/DDBJ databases">
        <authorList>
            <person name="Hsu D."/>
        </authorList>
    </citation>
    <scope>NUCLEOTIDE SEQUENCE [LARGE SCALE GENOMIC DNA]</scope>
    <source>
        <strain evidence="2 3">MK1</strain>
    </source>
</reference>
<protein>
    <submittedName>
        <fullName evidence="2">Uncharacterized protein</fullName>
    </submittedName>
</protein>
<sequence>MTALLRRVGDVYVYVHAGLFITSLALQTLAGLTVLAVLLLGMLGIFS</sequence>
<evidence type="ECO:0000313" key="3">
    <source>
        <dbReference type="Proteomes" id="UP001329915"/>
    </source>
</evidence>
<dbReference type="KEGG" id="dbc:MFMK1_001671"/>
<keyword evidence="3" id="KW-1185">Reference proteome</keyword>
<gene>
    <name evidence="2" type="ORF">MFMK1_001671</name>
</gene>
<dbReference type="AlphaFoldDB" id="A0AAU0ULQ1"/>
<keyword evidence="1" id="KW-1133">Transmembrane helix</keyword>
<dbReference type="EMBL" id="CP121694">
    <property type="protein sequence ID" value="WRO21850.1"/>
    <property type="molecule type" value="Genomic_DNA"/>
</dbReference>
<proteinExistence type="predicted"/>
<feature type="transmembrane region" description="Helical" evidence="1">
    <location>
        <begin position="20"/>
        <end position="46"/>
    </location>
</feature>
<evidence type="ECO:0000313" key="2">
    <source>
        <dbReference type="EMBL" id="WRO21850.1"/>
    </source>
</evidence>
<dbReference type="RefSeq" id="WP_366924678.1">
    <property type="nucleotide sequence ID" value="NZ_CP121694.1"/>
</dbReference>
<keyword evidence="1" id="KW-0812">Transmembrane</keyword>